<name>A0A127A267_9MICC</name>
<feature type="transmembrane region" description="Helical" evidence="1">
    <location>
        <begin position="12"/>
        <end position="36"/>
    </location>
</feature>
<keyword evidence="3" id="KW-1185">Reference proteome</keyword>
<accession>A0A127A267</accession>
<dbReference type="KEGG" id="satk:SA2016_1059"/>
<dbReference type="EMBL" id="CP014518">
    <property type="protein sequence ID" value="AMM31742.1"/>
    <property type="molecule type" value="Genomic_DNA"/>
</dbReference>
<dbReference type="STRING" id="37927.SA2016_1059"/>
<evidence type="ECO:0000313" key="3">
    <source>
        <dbReference type="Proteomes" id="UP000070134"/>
    </source>
</evidence>
<protein>
    <submittedName>
        <fullName evidence="2">Uncharacterized protein</fullName>
    </submittedName>
</protein>
<keyword evidence="1" id="KW-0472">Membrane</keyword>
<keyword evidence="1" id="KW-0812">Transmembrane</keyword>
<reference evidence="2 3" key="1">
    <citation type="submission" date="2016-02" db="EMBL/GenBank/DDBJ databases">
        <title>Complete genome of Sinomonas atrocyanea KCTC 3377.</title>
        <authorList>
            <person name="Kim K.M."/>
        </authorList>
    </citation>
    <scope>NUCLEOTIDE SEQUENCE [LARGE SCALE GENOMIC DNA]</scope>
    <source>
        <strain evidence="2 3">KCTC 3377</strain>
    </source>
</reference>
<organism evidence="2 3">
    <name type="scientific">Sinomonas atrocyanea</name>
    <dbReference type="NCBI Taxonomy" id="37927"/>
    <lineage>
        <taxon>Bacteria</taxon>
        <taxon>Bacillati</taxon>
        <taxon>Actinomycetota</taxon>
        <taxon>Actinomycetes</taxon>
        <taxon>Micrococcales</taxon>
        <taxon>Micrococcaceae</taxon>
        <taxon>Sinomonas</taxon>
    </lineage>
</organism>
<evidence type="ECO:0000256" key="1">
    <source>
        <dbReference type="SAM" id="Phobius"/>
    </source>
</evidence>
<proteinExistence type="predicted"/>
<dbReference type="RefSeq" id="WP_066496145.1">
    <property type="nucleotide sequence ID" value="NZ_BJMO01000109.1"/>
</dbReference>
<evidence type="ECO:0000313" key="2">
    <source>
        <dbReference type="EMBL" id="AMM31742.1"/>
    </source>
</evidence>
<dbReference type="AlphaFoldDB" id="A0A127A267"/>
<gene>
    <name evidence="2" type="ORF">SA2016_1059</name>
</gene>
<sequence length="62" mass="6764">MFEFNLQTAVFFGTVALGALLFTLAVVALFGATLMLGAFRGIRHTTEAAQERLHRDHSRLAG</sequence>
<dbReference type="Proteomes" id="UP000070134">
    <property type="component" value="Chromosome"/>
</dbReference>
<keyword evidence="1" id="KW-1133">Transmembrane helix</keyword>